<organism evidence="1 2">
    <name type="scientific">Riccia fluitans</name>
    <dbReference type="NCBI Taxonomy" id="41844"/>
    <lineage>
        <taxon>Eukaryota</taxon>
        <taxon>Viridiplantae</taxon>
        <taxon>Streptophyta</taxon>
        <taxon>Embryophyta</taxon>
        <taxon>Marchantiophyta</taxon>
        <taxon>Marchantiopsida</taxon>
        <taxon>Marchantiidae</taxon>
        <taxon>Marchantiales</taxon>
        <taxon>Ricciaceae</taxon>
        <taxon>Riccia</taxon>
    </lineage>
</organism>
<accession>A0ABD1YYD3</accession>
<keyword evidence="2" id="KW-1185">Reference proteome</keyword>
<sequence length="95" mass="10417">MSGRIKRGILQKPCCVGPGYEVSWSVIGEDFDKLLAEKTVTLTSEKFRLPQYRHQVGNVLSDICECSKGSTELLLLLCSLDAHHGLSLAGTLPQE</sequence>
<evidence type="ECO:0000313" key="2">
    <source>
        <dbReference type="Proteomes" id="UP001605036"/>
    </source>
</evidence>
<dbReference type="Proteomes" id="UP001605036">
    <property type="component" value="Unassembled WGS sequence"/>
</dbReference>
<dbReference type="AlphaFoldDB" id="A0ABD1YYD3"/>
<reference evidence="1 2" key="1">
    <citation type="submission" date="2024-09" db="EMBL/GenBank/DDBJ databases">
        <title>Chromosome-scale assembly of Riccia fluitans.</title>
        <authorList>
            <person name="Paukszto L."/>
            <person name="Sawicki J."/>
            <person name="Karawczyk K."/>
            <person name="Piernik-Szablinska J."/>
            <person name="Szczecinska M."/>
            <person name="Mazdziarz M."/>
        </authorList>
    </citation>
    <scope>NUCLEOTIDE SEQUENCE [LARGE SCALE GENOMIC DNA]</scope>
    <source>
        <strain evidence="1">Rf_01</strain>
        <tissue evidence="1">Aerial parts of the thallus</tissue>
    </source>
</reference>
<gene>
    <name evidence="1" type="ORF">R1flu_006288</name>
</gene>
<proteinExistence type="predicted"/>
<comment type="caution">
    <text evidence="1">The sequence shown here is derived from an EMBL/GenBank/DDBJ whole genome shotgun (WGS) entry which is preliminary data.</text>
</comment>
<protein>
    <submittedName>
        <fullName evidence="1">Uncharacterized protein</fullName>
    </submittedName>
</protein>
<evidence type="ECO:0000313" key="1">
    <source>
        <dbReference type="EMBL" id="KAL2634809.1"/>
    </source>
</evidence>
<name>A0ABD1YYD3_9MARC</name>
<dbReference type="EMBL" id="JBHFFA010000003">
    <property type="protein sequence ID" value="KAL2634809.1"/>
    <property type="molecule type" value="Genomic_DNA"/>
</dbReference>